<dbReference type="OrthoDB" id="7340501at2759"/>
<sequence>MNPGNETLDNAEMINDINNVPKYLLLLLHQPRQDHRNLAASPETVNRQPQNRAQSAARCLFHTTIDPLPGAESESSLPPPITYAPRETRFEKFIEPKSDGYRKAVSRGSGRAAIVIDNGSSATRAGWSFEDAPRLNLTPIFSKYRDRKLGKTYSFVGQDVYADTTARGHMRNAFEAGSGIVSNWDVMESILDYVFIKLGVDGSNGGVDMPIVMTEAVANLPYSRKSMTEIIFECYSAPSVAYGIDSLFSYDYNKGKTGIVVSSSHSSTHLIPVLNSKALLTQATRLNWGGSQSAEYLLKLIRLKYPTFPGKLNSSQTEFMVQDHCYLSQDYDQELSKYLDWTGLEDRDRVIQFPFTEEIIIQKSEEELARIAERKKESGRRLQEQAAKMRLDKLIRKETELEYFRDLQRRILEAQTKKEIKRILDEDDEIKDEAALERKIKEMDKSIRKARTKDVGGPEIEEEVELPDYSLIDIPDEELAGDEAKLKQKRVQKLMKANNEARARAKAEKEREKARIAEEQRLDDERRENDLEGWLQDRRNARTDLVQKMKDRERLKADLGNRKSLASQIRMKSIANLASDAPTKKRRRGNDDDNFGQNDDDWGVYRQIATGEGSDDEEEEDLGASLKTLEGDLLKYDPEFTDQHTLDAQTDWTKSLLHAFLRGRGQAHQLHLNVERIRVPEVIFQPAIAGLDQAGIVEIAADILTHRLSGVGGQSDFLKDVFLTGGSSMFQNFDERLRDGLRAQLPAGSPLVIRRARDPVLDAWKGAAKWAGGSAWKTAAITREEYMEKGADYLKEHDLGNAYS</sequence>
<keyword evidence="4" id="KW-1185">Reference proteome</keyword>
<proteinExistence type="inferred from homology"/>
<feature type="compositionally biased region" description="Acidic residues" evidence="2">
    <location>
        <begin position="592"/>
        <end position="602"/>
    </location>
</feature>
<evidence type="ECO:0000313" key="4">
    <source>
        <dbReference type="Proteomes" id="UP000469558"/>
    </source>
</evidence>
<dbReference type="FunFam" id="3.30.420.40:FF:000058">
    <property type="entry name" value="Putative actin-related protein 5"/>
    <property type="match status" value="1"/>
</dbReference>
<dbReference type="Pfam" id="PF00022">
    <property type="entry name" value="Actin"/>
    <property type="match status" value="2"/>
</dbReference>
<evidence type="ECO:0000313" key="3">
    <source>
        <dbReference type="EMBL" id="TVY81554.1"/>
    </source>
</evidence>
<feature type="region of interest" description="Disordered" evidence="2">
    <location>
        <begin position="573"/>
        <end position="604"/>
    </location>
</feature>
<comment type="similarity">
    <text evidence="1">Belongs to the actin family.</text>
</comment>
<evidence type="ECO:0000256" key="1">
    <source>
        <dbReference type="RuleBase" id="RU000487"/>
    </source>
</evidence>
<dbReference type="SUPFAM" id="SSF53067">
    <property type="entry name" value="Actin-like ATPase domain"/>
    <property type="match status" value="2"/>
</dbReference>
<name>A0A8T9CCX2_9HELO</name>
<dbReference type="InterPro" id="IPR043129">
    <property type="entry name" value="ATPase_NBD"/>
</dbReference>
<feature type="compositionally biased region" description="Basic and acidic residues" evidence="2">
    <location>
        <begin position="499"/>
        <end position="526"/>
    </location>
</feature>
<evidence type="ECO:0000256" key="2">
    <source>
        <dbReference type="SAM" id="MobiDB-lite"/>
    </source>
</evidence>
<dbReference type="CDD" id="cd10211">
    <property type="entry name" value="ASKHA_NBD_Arp5"/>
    <property type="match status" value="1"/>
</dbReference>
<dbReference type="Proteomes" id="UP000469558">
    <property type="component" value="Unassembled WGS sequence"/>
</dbReference>
<dbReference type="EMBL" id="QGMK01000460">
    <property type="protein sequence ID" value="TVY81554.1"/>
    <property type="molecule type" value="Genomic_DNA"/>
</dbReference>
<protein>
    <submittedName>
        <fullName evidence="3">Actin-like protein arp5</fullName>
    </submittedName>
</protein>
<dbReference type="Gene3D" id="3.30.420.40">
    <property type="match status" value="4"/>
</dbReference>
<comment type="caution">
    <text evidence="3">The sequence shown here is derived from an EMBL/GenBank/DDBJ whole genome shotgun (WGS) entry which is preliminary data.</text>
</comment>
<accession>A0A8T9CCX2</accession>
<gene>
    <name evidence="3" type="primary">arp5</name>
    <name evidence="3" type="ORF">LSUE1_G003373</name>
</gene>
<dbReference type="FunFam" id="3.90.640.10:FF:000025">
    <property type="entry name" value="Chromatin remodeling complex subunit (Arp5)"/>
    <property type="match status" value="1"/>
</dbReference>
<dbReference type="InterPro" id="IPR004000">
    <property type="entry name" value="Actin"/>
</dbReference>
<dbReference type="FunFam" id="3.30.420.40:FF:000139">
    <property type="entry name" value="Chromatin remodeling complex subunit (Arp5)"/>
    <property type="match status" value="1"/>
</dbReference>
<dbReference type="SMART" id="SM00268">
    <property type="entry name" value="ACTIN"/>
    <property type="match status" value="1"/>
</dbReference>
<feature type="region of interest" description="Disordered" evidence="2">
    <location>
        <begin position="497"/>
        <end position="526"/>
    </location>
</feature>
<reference evidence="3 4" key="1">
    <citation type="submission" date="2018-05" db="EMBL/GenBank/DDBJ databases">
        <title>Genome sequencing and assembly of the regulated plant pathogen Lachnellula willkommii and related sister species for the development of diagnostic species identification markers.</title>
        <authorList>
            <person name="Giroux E."/>
            <person name="Bilodeau G."/>
        </authorList>
    </citation>
    <scope>NUCLEOTIDE SEQUENCE [LARGE SCALE GENOMIC DNA]</scope>
    <source>
        <strain evidence="3 4">CBS 268.59</strain>
    </source>
</reference>
<dbReference type="Gene3D" id="3.90.640.10">
    <property type="entry name" value="Actin, Chain A, domain 4"/>
    <property type="match status" value="2"/>
</dbReference>
<dbReference type="AlphaFoldDB" id="A0A8T9CCX2"/>
<organism evidence="3 4">
    <name type="scientific">Lachnellula suecica</name>
    <dbReference type="NCBI Taxonomy" id="602035"/>
    <lineage>
        <taxon>Eukaryota</taxon>
        <taxon>Fungi</taxon>
        <taxon>Dikarya</taxon>
        <taxon>Ascomycota</taxon>
        <taxon>Pezizomycotina</taxon>
        <taxon>Leotiomycetes</taxon>
        <taxon>Helotiales</taxon>
        <taxon>Lachnaceae</taxon>
        <taxon>Lachnellula</taxon>
    </lineage>
</organism>
<dbReference type="PANTHER" id="PTHR11937">
    <property type="entry name" value="ACTIN"/>
    <property type="match status" value="1"/>
</dbReference>